<feature type="chain" id="PRO_5040448568" evidence="1">
    <location>
        <begin position="28"/>
        <end position="182"/>
    </location>
</feature>
<accession>A0A9P9J2U6</accession>
<protein>
    <submittedName>
        <fullName evidence="2">Uncharacterized protein</fullName>
    </submittedName>
</protein>
<organism evidence="2 3">
    <name type="scientific">Dactylonectria estremocensis</name>
    <dbReference type="NCBI Taxonomy" id="1079267"/>
    <lineage>
        <taxon>Eukaryota</taxon>
        <taxon>Fungi</taxon>
        <taxon>Dikarya</taxon>
        <taxon>Ascomycota</taxon>
        <taxon>Pezizomycotina</taxon>
        <taxon>Sordariomycetes</taxon>
        <taxon>Hypocreomycetidae</taxon>
        <taxon>Hypocreales</taxon>
        <taxon>Nectriaceae</taxon>
        <taxon>Dactylonectria</taxon>
    </lineage>
</organism>
<keyword evidence="1" id="KW-0732">Signal</keyword>
<proteinExistence type="predicted"/>
<dbReference type="EMBL" id="JAGMUU010000008">
    <property type="protein sequence ID" value="KAH7146792.1"/>
    <property type="molecule type" value="Genomic_DNA"/>
</dbReference>
<sequence>MPTSSTPTMRVLPALFFISALVPVARSFEFTAPDTSKPVNLSEPVVFEWDIPTGNPSNPWLKLIFATGDATETGRWGVNVDLIDIRNVSTWTWDAPEWVASVNGDDFEQILFSGENNWFEATLSRSQDSNHTLDDAVAETEKFEVVGYPTLKDPDSGVGATAPSLSLAFALGAMALIFSATA</sequence>
<reference evidence="2" key="1">
    <citation type="journal article" date="2021" name="Nat. Commun.">
        <title>Genetic determinants of endophytism in the Arabidopsis root mycobiome.</title>
        <authorList>
            <person name="Mesny F."/>
            <person name="Miyauchi S."/>
            <person name="Thiergart T."/>
            <person name="Pickel B."/>
            <person name="Atanasova L."/>
            <person name="Karlsson M."/>
            <person name="Huettel B."/>
            <person name="Barry K.W."/>
            <person name="Haridas S."/>
            <person name="Chen C."/>
            <person name="Bauer D."/>
            <person name="Andreopoulos W."/>
            <person name="Pangilinan J."/>
            <person name="LaButti K."/>
            <person name="Riley R."/>
            <person name="Lipzen A."/>
            <person name="Clum A."/>
            <person name="Drula E."/>
            <person name="Henrissat B."/>
            <person name="Kohler A."/>
            <person name="Grigoriev I.V."/>
            <person name="Martin F.M."/>
            <person name="Hacquard S."/>
        </authorList>
    </citation>
    <scope>NUCLEOTIDE SEQUENCE</scope>
    <source>
        <strain evidence="2">MPI-CAGE-AT-0021</strain>
    </source>
</reference>
<dbReference type="Proteomes" id="UP000717696">
    <property type="component" value="Unassembled WGS sequence"/>
</dbReference>
<name>A0A9P9J2U6_9HYPO</name>
<evidence type="ECO:0000256" key="1">
    <source>
        <dbReference type="SAM" id="SignalP"/>
    </source>
</evidence>
<feature type="signal peptide" evidence="1">
    <location>
        <begin position="1"/>
        <end position="27"/>
    </location>
</feature>
<dbReference type="AlphaFoldDB" id="A0A9P9J2U6"/>
<dbReference type="OrthoDB" id="5217917at2759"/>
<gene>
    <name evidence="2" type="ORF">B0J13DRAFT_552664</name>
</gene>
<keyword evidence="3" id="KW-1185">Reference proteome</keyword>
<comment type="caution">
    <text evidence="2">The sequence shown here is derived from an EMBL/GenBank/DDBJ whole genome shotgun (WGS) entry which is preliminary data.</text>
</comment>
<evidence type="ECO:0000313" key="3">
    <source>
        <dbReference type="Proteomes" id="UP000717696"/>
    </source>
</evidence>
<evidence type="ECO:0000313" key="2">
    <source>
        <dbReference type="EMBL" id="KAH7146792.1"/>
    </source>
</evidence>